<dbReference type="RefSeq" id="WP_020427196.1">
    <property type="nucleotide sequence ID" value="NZ_AGBD01000306.1"/>
</dbReference>
<evidence type="ECO:0000313" key="2">
    <source>
        <dbReference type="EMBL" id="CQR53318.1"/>
    </source>
</evidence>
<dbReference type="InterPro" id="IPR016181">
    <property type="entry name" value="Acyl_CoA_acyltransferase"/>
</dbReference>
<dbReference type="HOGENOM" id="CLU_056890_4_0_9"/>
<proteinExistence type="predicted"/>
<gene>
    <name evidence="2" type="ORF">PRIO_1291</name>
</gene>
<dbReference type="STRING" id="483937.AMQ84_01020"/>
<feature type="domain" description="N-acetyltransferase" evidence="1">
    <location>
        <begin position="158"/>
        <end position="293"/>
    </location>
</feature>
<evidence type="ECO:0000259" key="1">
    <source>
        <dbReference type="PROSITE" id="PS51186"/>
    </source>
</evidence>
<dbReference type="GO" id="GO:0016747">
    <property type="term" value="F:acyltransferase activity, transferring groups other than amino-acyl groups"/>
    <property type="evidence" value="ECO:0007669"/>
    <property type="project" value="InterPro"/>
</dbReference>
<protein>
    <recommendedName>
        <fullName evidence="1">N-acetyltransferase domain-containing protein</fullName>
    </recommendedName>
</protein>
<dbReference type="Proteomes" id="UP000033163">
    <property type="component" value="Chromosome I"/>
</dbReference>
<dbReference type="PATRIC" id="fig|1073571.4.peg.1340"/>
<sequence>MKITLRRYRLLSDFERVSQFMRLNFKKYQLGGNVPQPFWEYAHTHPYFNHSLTHRFGIWEENEEIVGVACYEMDVGECYFSTKEGYDFLKQEMVEYAETELSKRSADQYSLDVRVYDYEEYLIKLLVQKGYHKVYSEPIRVYNYVSGFSTRLLPEGFTFITLENENDLRKINDVLWRGFNHGDEPDDDLDSRLLMQSGPHFRKDLTAIIKAPNGEYACFAGMWVDGVNDFAYLEPLATDPRYRSLGLATVAVTELMKRTEQLGATYCFGGAPDFYPKIGFETACHREMWSKAW</sequence>
<dbReference type="KEGG" id="pri:PRIO_1291"/>
<reference evidence="3" key="1">
    <citation type="submission" date="2015-03" db="EMBL/GenBank/DDBJ databases">
        <authorList>
            <person name="Wibberg D."/>
        </authorList>
    </citation>
    <scope>NUCLEOTIDE SEQUENCE [LARGE SCALE GENOMIC DNA]</scope>
</reference>
<evidence type="ECO:0000313" key="3">
    <source>
        <dbReference type="Proteomes" id="UP000033163"/>
    </source>
</evidence>
<accession>A0A0E3WGK7</accession>
<dbReference type="SUPFAM" id="SSF55729">
    <property type="entry name" value="Acyl-CoA N-acyltransferases (Nat)"/>
    <property type="match status" value="2"/>
</dbReference>
<dbReference type="CDD" id="cd04301">
    <property type="entry name" value="NAT_SF"/>
    <property type="match status" value="1"/>
</dbReference>
<dbReference type="AlphaFoldDB" id="A0A0E3WGK7"/>
<dbReference type="PROSITE" id="PS51186">
    <property type="entry name" value="GNAT"/>
    <property type="match status" value="1"/>
</dbReference>
<name>A0A0E3WGK7_9BACL</name>
<organism evidence="2 3">
    <name type="scientific">Paenibacillus riograndensis SBR5</name>
    <dbReference type="NCBI Taxonomy" id="1073571"/>
    <lineage>
        <taxon>Bacteria</taxon>
        <taxon>Bacillati</taxon>
        <taxon>Bacillota</taxon>
        <taxon>Bacilli</taxon>
        <taxon>Bacillales</taxon>
        <taxon>Paenibacillaceae</taxon>
        <taxon>Paenibacillus</taxon>
        <taxon>Paenibacillus sonchi group</taxon>
    </lineage>
</organism>
<dbReference type="Gene3D" id="3.40.630.30">
    <property type="match status" value="1"/>
</dbReference>
<dbReference type="InterPro" id="IPR000182">
    <property type="entry name" value="GNAT_dom"/>
</dbReference>
<dbReference type="EMBL" id="LN831776">
    <property type="protein sequence ID" value="CQR53318.1"/>
    <property type="molecule type" value="Genomic_DNA"/>
</dbReference>
<dbReference type="Pfam" id="PF00583">
    <property type="entry name" value="Acetyltransf_1"/>
    <property type="match status" value="1"/>
</dbReference>